<feature type="compositionally biased region" description="Basic and acidic residues" evidence="9">
    <location>
        <begin position="86"/>
        <end position="98"/>
    </location>
</feature>
<dbReference type="GO" id="GO:1904257">
    <property type="term" value="P:zinc ion import into Golgi lumen"/>
    <property type="evidence" value="ECO:0007669"/>
    <property type="project" value="TreeGrafter"/>
</dbReference>
<feature type="compositionally biased region" description="Basic and acidic residues" evidence="9">
    <location>
        <begin position="550"/>
        <end position="562"/>
    </location>
</feature>
<dbReference type="InParanoid" id="A0A1V8TIT8"/>
<comment type="function">
    <text evidence="8">Functions as a zinc transporter.</text>
</comment>
<dbReference type="AlphaFoldDB" id="A0A1V8TIT8"/>
<sequence length="809" mass="85477">MASSYALPTIASHGHSKSHSGIYLAPGSAQQNGHVRKAASNGALFTHNETSRETSPYASPIHELDRAEAFQTNIAAVNDNHWNHSHTHDHAHSHDHGLKHSHSNASMKSRTRGESDLGRPADPSSGAYRPSLDSIPAASTSWFSLPEALTAMLIPLPYILASAAYGPGSAAAVGDVAAPLSALDRLRDSVSTAGTPVSREALGHSPGLLEACTLASGSLILVGLLGKIRASERVLDRRKDAPPIPRRTGRLPSGLAQRIVTSTLSISLPFYVAMKLGGARTGLVLLAAIASDWTCVDGVQRQSLHEWGRILTAKKATVVAVIGCALIDLAISKSVASHDVLLGYLTLAMAIALLPSPLPTLASSAPMAKSSGRLLAVSSLIRGPGPTNVTVAAGLVIFAIARCTPGGLVYGILLEKDSRRIAYFTCLNFGFMLVQGLYGYLSGSLGLLSDTVHMFFDCLGLVVGLGAAVASKWPTSPEMPYGWGKLNTLAGFGNGIFLMLVSVEFVWEAIEGMLEGTELRRVKELLVVSTLGFLVNMVGLFAFGHAHAGHDHGHGHGHDHGHGHGHGHVPQHDQHDHHDHSPDHQDHSHANHAHGHSHDHKHDHAHSNGHAHLPSCSHSPKPASLDAPPTPPKHSHGHDHSAHDYSHGHSHDHNDNMHGIFLHVAADAGGSLAVILSTAMTLYSPWYLWDPLATILIALLIFAAAVPLVISSGQKLLLVVPEQQEYAVKGCLQAIAEERGVVGVGAPRFWVGEGEKGICGVVHVVAAGYGDLGEVGERVQALCAEKGVDCLLHVERAGEENCWCGAAGR</sequence>
<dbReference type="EMBL" id="NAJO01000007">
    <property type="protein sequence ID" value="OQO11290.1"/>
    <property type="molecule type" value="Genomic_DNA"/>
</dbReference>
<evidence type="ECO:0000256" key="4">
    <source>
        <dbReference type="ARBA" id="ARBA00022692"/>
    </source>
</evidence>
<evidence type="ECO:0000259" key="10">
    <source>
        <dbReference type="Pfam" id="PF01545"/>
    </source>
</evidence>
<feature type="domain" description="Cation efflux protein transmembrane" evidence="10">
    <location>
        <begin position="423"/>
        <end position="717"/>
    </location>
</feature>
<feature type="transmembrane region" description="Helical" evidence="8">
    <location>
        <begin position="486"/>
        <end position="505"/>
    </location>
</feature>
<dbReference type="GO" id="GO:0006882">
    <property type="term" value="P:intracellular zinc ion homeostasis"/>
    <property type="evidence" value="ECO:0007669"/>
    <property type="project" value="InterPro"/>
</dbReference>
<dbReference type="Pfam" id="PF01545">
    <property type="entry name" value="Cation_efflux"/>
    <property type="match status" value="1"/>
</dbReference>
<evidence type="ECO:0000256" key="2">
    <source>
        <dbReference type="ARBA" id="ARBA00008873"/>
    </source>
</evidence>
<dbReference type="PRINTS" id="PR00334">
    <property type="entry name" value="KININOGEN"/>
</dbReference>
<feature type="transmembrane region" description="Helical" evidence="8">
    <location>
        <begin position="453"/>
        <end position="474"/>
    </location>
</feature>
<dbReference type="GO" id="GO:0005794">
    <property type="term" value="C:Golgi apparatus"/>
    <property type="evidence" value="ECO:0007669"/>
    <property type="project" value="TreeGrafter"/>
</dbReference>
<dbReference type="InterPro" id="IPR002395">
    <property type="entry name" value="Kininogen"/>
</dbReference>
<reference evidence="12" key="1">
    <citation type="submission" date="2017-03" db="EMBL/GenBank/DDBJ databases">
        <title>Genomes of endolithic fungi from Antarctica.</title>
        <authorList>
            <person name="Coleine C."/>
            <person name="Masonjones S."/>
            <person name="Stajich J.E."/>
        </authorList>
    </citation>
    <scope>NUCLEOTIDE SEQUENCE [LARGE SCALE GENOMIC DNA]</scope>
    <source>
        <strain evidence="12">CCFEE 5527</strain>
    </source>
</reference>
<dbReference type="GO" id="GO:0005385">
    <property type="term" value="F:zinc ion transmembrane transporter activity"/>
    <property type="evidence" value="ECO:0007669"/>
    <property type="project" value="UniProtKB-UniRule"/>
</dbReference>
<keyword evidence="6 8" id="KW-0406">Ion transport</keyword>
<keyword evidence="4 8" id="KW-0812">Transmembrane</keyword>
<feature type="compositionally biased region" description="Basic and acidic residues" evidence="9">
    <location>
        <begin position="570"/>
        <end position="589"/>
    </location>
</feature>
<evidence type="ECO:0000256" key="7">
    <source>
        <dbReference type="ARBA" id="ARBA00023136"/>
    </source>
</evidence>
<feature type="transmembrane region" description="Helical" evidence="8">
    <location>
        <begin position="660"/>
        <end position="686"/>
    </location>
</feature>
<dbReference type="InterPro" id="IPR058533">
    <property type="entry name" value="Cation_efflux_TM"/>
</dbReference>
<dbReference type="NCBIfam" id="TIGR01297">
    <property type="entry name" value="CDF"/>
    <property type="match status" value="1"/>
</dbReference>
<feature type="transmembrane region" description="Helical" evidence="8">
    <location>
        <begin position="421"/>
        <end position="441"/>
    </location>
</feature>
<feature type="transmembrane region" description="Helical" evidence="8">
    <location>
        <begin position="692"/>
        <end position="710"/>
    </location>
</feature>
<accession>A0A1V8TIT8</accession>
<keyword evidence="7 8" id="KW-0472">Membrane</keyword>
<comment type="caution">
    <text evidence="8">Lacks conserved residue(s) required for the propagation of feature annotation.</text>
</comment>
<feature type="transmembrane region" description="Helical" evidence="8">
    <location>
        <begin position="340"/>
        <end position="358"/>
    </location>
</feature>
<comment type="similarity">
    <text evidence="2 8">Belongs to the cation diffusion facilitator (CDF) transporter (TC 2.A.4) family. SLC30A subfamily.</text>
</comment>
<evidence type="ECO:0000313" key="11">
    <source>
        <dbReference type="EMBL" id="OQO11290.1"/>
    </source>
</evidence>
<evidence type="ECO:0000256" key="6">
    <source>
        <dbReference type="ARBA" id="ARBA00023065"/>
    </source>
</evidence>
<keyword evidence="8" id="KW-0256">Endoplasmic reticulum</keyword>
<feature type="region of interest" description="Disordered" evidence="9">
    <location>
        <begin position="81"/>
        <end position="130"/>
    </location>
</feature>
<dbReference type="Proteomes" id="UP000192596">
    <property type="component" value="Unassembled WGS sequence"/>
</dbReference>
<proteinExistence type="inferred from homology"/>
<dbReference type="SUPFAM" id="SSF161111">
    <property type="entry name" value="Cation efflux protein transmembrane domain-like"/>
    <property type="match status" value="1"/>
</dbReference>
<keyword evidence="5 8" id="KW-1133">Transmembrane helix</keyword>
<evidence type="ECO:0000256" key="9">
    <source>
        <dbReference type="SAM" id="MobiDB-lite"/>
    </source>
</evidence>
<dbReference type="PANTHER" id="PTHR45755:SF4">
    <property type="entry name" value="ZINC TRANSPORTER 7"/>
    <property type="match status" value="1"/>
</dbReference>
<feature type="compositionally biased region" description="Basic and acidic residues" evidence="9">
    <location>
        <begin position="638"/>
        <end position="652"/>
    </location>
</feature>
<dbReference type="Gene3D" id="1.20.1510.10">
    <property type="entry name" value="Cation efflux protein transmembrane domain"/>
    <property type="match status" value="1"/>
</dbReference>
<dbReference type="OrthoDB" id="78669at2759"/>
<evidence type="ECO:0000256" key="8">
    <source>
        <dbReference type="RuleBase" id="RU369017"/>
    </source>
</evidence>
<evidence type="ECO:0000256" key="5">
    <source>
        <dbReference type="ARBA" id="ARBA00022989"/>
    </source>
</evidence>
<feature type="region of interest" description="Disordered" evidence="9">
    <location>
        <begin position="550"/>
        <end position="652"/>
    </location>
</feature>
<keyword evidence="12" id="KW-1185">Reference proteome</keyword>
<dbReference type="InterPro" id="IPR002524">
    <property type="entry name" value="Cation_efflux"/>
</dbReference>
<gene>
    <name evidence="11" type="ORF">B0A48_05546</name>
</gene>
<evidence type="ECO:0000256" key="3">
    <source>
        <dbReference type="ARBA" id="ARBA00022448"/>
    </source>
</evidence>
<name>A0A1V8TIT8_9PEZI</name>
<dbReference type="PANTHER" id="PTHR45755">
    <property type="match status" value="1"/>
</dbReference>
<comment type="caution">
    <text evidence="11">The sequence shown here is derived from an EMBL/GenBank/DDBJ whole genome shotgun (WGS) entry which is preliminary data.</text>
</comment>
<organism evidence="11 12">
    <name type="scientific">Cryoendolithus antarcticus</name>
    <dbReference type="NCBI Taxonomy" id="1507870"/>
    <lineage>
        <taxon>Eukaryota</taxon>
        <taxon>Fungi</taxon>
        <taxon>Dikarya</taxon>
        <taxon>Ascomycota</taxon>
        <taxon>Pezizomycotina</taxon>
        <taxon>Dothideomycetes</taxon>
        <taxon>Dothideomycetidae</taxon>
        <taxon>Cladosporiales</taxon>
        <taxon>Cladosporiaceae</taxon>
        <taxon>Cryoendolithus</taxon>
    </lineage>
</organism>
<comment type="subcellular location">
    <subcellularLocation>
        <location evidence="8">Endoplasmic reticulum membrane</location>
        <topology evidence="8">Multi-pass membrane protein</topology>
    </subcellularLocation>
    <subcellularLocation>
        <location evidence="1">Membrane</location>
        <topology evidence="1">Multi-pass membrane protein</topology>
    </subcellularLocation>
</comment>
<feature type="transmembrane region" description="Helical" evidence="8">
    <location>
        <begin position="389"/>
        <end position="414"/>
    </location>
</feature>
<dbReference type="GO" id="GO:0031410">
    <property type="term" value="C:cytoplasmic vesicle"/>
    <property type="evidence" value="ECO:0007669"/>
    <property type="project" value="TreeGrafter"/>
</dbReference>
<dbReference type="InterPro" id="IPR045316">
    <property type="entry name" value="Msc2-like"/>
</dbReference>
<dbReference type="STRING" id="1507870.A0A1V8TIT8"/>
<protein>
    <recommendedName>
        <fullName evidence="8">Zinc transporter</fullName>
    </recommendedName>
</protein>
<feature type="region of interest" description="Disordered" evidence="9">
    <location>
        <begin position="1"/>
        <end position="24"/>
    </location>
</feature>
<feature type="compositionally biased region" description="Basic residues" evidence="9">
    <location>
        <begin position="590"/>
        <end position="599"/>
    </location>
</feature>
<dbReference type="InterPro" id="IPR027469">
    <property type="entry name" value="Cation_efflux_TMD_sf"/>
</dbReference>
<feature type="transmembrane region" description="Helical" evidence="8">
    <location>
        <begin position="525"/>
        <end position="543"/>
    </location>
</feature>
<evidence type="ECO:0000313" key="12">
    <source>
        <dbReference type="Proteomes" id="UP000192596"/>
    </source>
</evidence>
<evidence type="ECO:0000256" key="1">
    <source>
        <dbReference type="ARBA" id="ARBA00004141"/>
    </source>
</evidence>
<dbReference type="GO" id="GO:0005789">
    <property type="term" value="C:endoplasmic reticulum membrane"/>
    <property type="evidence" value="ECO:0007669"/>
    <property type="project" value="UniProtKB-SubCell"/>
</dbReference>
<keyword evidence="3 8" id="KW-0813">Transport</keyword>